<evidence type="ECO:0000256" key="1">
    <source>
        <dbReference type="ARBA" id="ARBA00007074"/>
    </source>
</evidence>
<keyword evidence="2" id="KW-0645">Protease</keyword>
<dbReference type="PANTHER" id="PTHR47053:SF1">
    <property type="entry name" value="MUREIN DD-ENDOPEPTIDASE MEPH-RELATED"/>
    <property type="match status" value="1"/>
</dbReference>
<dbReference type="InterPro" id="IPR000064">
    <property type="entry name" value="NLP_P60_dom"/>
</dbReference>
<dbReference type="Gene3D" id="2.30.30.40">
    <property type="entry name" value="SH3 Domains"/>
    <property type="match status" value="1"/>
</dbReference>
<dbReference type="Proteomes" id="UP000676967">
    <property type="component" value="Chromosome"/>
</dbReference>
<dbReference type="RefSeq" id="WP_189336071.1">
    <property type="nucleotide sequence ID" value="NZ_AP023356.1"/>
</dbReference>
<accession>A0ABM7M690</accession>
<comment type="similarity">
    <text evidence="1">Belongs to the peptidase C40 family.</text>
</comment>
<dbReference type="Gene3D" id="3.90.1720.10">
    <property type="entry name" value="endopeptidase domain like (from Nostoc punctiforme)"/>
    <property type="match status" value="1"/>
</dbReference>
<evidence type="ECO:0000256" key="3">
    <source>
        <dbReference type="ARBA" id="ARBA00022801"/>
    </source>
</evidence>
<dbReference type="Pfam" id="PF00877">
    <property type="entry name" value="NLPC_P60"/>
    <property type="match status" value="1"/>
</dbReference>
<dbReference type="EMBL" id="AP023356">
    <property type="protein sequence ID" value="BCJ47122.1"/>
    <property type="molecule type" value="Genomic_DNA"/>
</dbReference>
<keyword evidence="7" id="KW-1185">Reference proteome</keyword>
<organism evidence="6 7">
    <name type="scientific">Actinoplanes ianthinogenes</name>
    <dbReference type="NCBI Taxonomy" id="122358"/>
    <lineage>
        <taxon>Bacteria</taxon>
        <taxon>Bacillati</taxon>
        <taxon>Actinomycetota</taxon>
        <taxon>Actinomycetes</taxon>
        <taxon>Micromonosporales</taxon>
        <taxon>Micromonosporaceae</taxon>
        <taxon>Actinoplanes</taxon>
    </lineage>
</organism>
<dbReference type="InterPro" id="IPR051202">
    <property type="entry name" value="Peptidase_C40"/>
</dbReference>
<name>A0ABM7M690_9ACTN</name>
<evidence type="ECO:0000313" key="7">
    <source>
        <dbReference type="Proteomes" id="UP000676967"/>
    </source>
</evidence>
<dbReference type="PANTHER" id="PTHR47053">
    <property type="entry name" value="MUREIN DD-ENDOPEPTIDASE MEPH-RELATED"/>
    <property type="match status" value="1"/>
</dbReference>
<evidence type="ECO:0000259" key="5">
    <source>
        <dbReference type="PROSITE" id="PS51935"/>
    </source>
</evidence>
<feature type="domain" description="NlpC/P60" evidence="5">
    <location>
        <begin position="169"/>
        <end position="291"/>
    </location>
</feature>
<dbReference type="InterPro" id="IPR038765">
    <property type="entry name" value="Papain-like_cys_pep_sf"/>
</dbReference>
<evidence type="ECO:0000256" key="2">
    <source>
        <dbReference type="ARBA" id="ARBA00022670"/>
    </source>
</evidence>
<sequence>MNVVAVAVTGLWRSPASPVARDAPLLLDEPRLGEWLTAQGPAERRTLWGRLDSQLLLGEPVVVEEELGEWCRVRAPWQPYRDEPGGYPGYVRTAHLAPLVPDVLPRVVVTVPATVIRSGDEVLVDEVGYATILPTFGITGGRATVRLPDGRTGWVPAADIAPHRFGDRPPSPARLLGDAEQFLGVMYLAAGLHGRCYDCSGLVHAVFRRYGLRIPRDARDMDRLGAGLPVADARPGDLLLFTRPDTGVIYHVALALDLPRAVHVSEPDWACVDTPLSAIRQADLTHARRVS</sequence>
<protein>
    <recommendedName>
        <fullName evidence="5">NlpC/P60 domain-containing protein</fullName>
    </recommendedName>
</protein>
<evidence type="ECO:0000256" key="4">
    <source>
        <dbReference type="ARBA" id="ARBA00022807"/>
    </source>
</evidence>
<keyword evidence="4" id="KW-0788">Thiol protease</keyword>
<keyword evidence="3" id="KW-0378">Hydrolase</keyword>
<gene>
    <name evidence="6" type="ORF">Aiant_77790</name>
</gene>
<reference evidence="6 7" key="1">
    <citation type="submission" date="2020-08" db="EMBL/GenBank/DDBJ databases">
        <title>Whole genome shotgun sequence of Actinoplanes ianthinogenes NBRC 13996.</title>
        <authorList>
            <person name="Komaki H."/>
            <person name="Tamura T."/>
        </authorList>
    </citation>
    <scope>NUCLEOTIDE SEQUENCE [LARGE SCALE GENOMIC DNA]</scope>
    <source>
        <strain evidence="6 7">NBRC 13996</strain>
    </source>
</reference>
<dbReference type="SUPFAM" id="SSF54001">
    <property type="entry name" value="Cysteine proteinases"/>
    <property type="match status" value="1"/>
</dbReference>
<evidence type="ECO:0000313" key="6">
    <source>
        <dbReference type="EMBL" id="BCJ47122.1"/>
    </source>
</evidence>
<dbReference type="PROSITE" id="PS51935">
    <property type="entry name" value="NLPC_P60"/>
    <property type="match status" value="1"/>
</dbReference>
<proteinExistence type="inferred from homology"/>